<reference evidence="1 2" key="1">
    <citation type="submission" date="2018-07" db="EMBL/GenBank/DDBJ databases">
        <title>A high quality draft genome assembly of the barn swallow (H. rustica rustica).</title>
        <authorList>
            <person name="Formenti G."/>
            <person name="Chiara M."/>
            <person name="Poveda L."/>
            <person name="Francoijs K.-J."/>
            <person name="Bonisoli-Alquati A."/>
            <person name="Canova L."/>
            <person name="Gianfranceschi L."/>
            <person name="Horner D.S."/>
            <person name="Saino N."/>
        </authorList>
    </citation>
    <scope>NUCLEOTIDE SEQUENCE [LARGE SCALE GENOMIC DNA]</scope>
    <source>
        <strain evidence="1">Chelidonia</strain>
        <tissue evidence="1">Blood</tissue>
    </source>
</reference>
<dbReference type="PANTHER" id="PTHR33395:SF22">
    <property type="entry name" value="REVERSE TRANSCRIPTASE DOMAIN-CONTAINING PROTEIN"/>
    <property type="match status" value="1"/>
</dbReference>
<dbReference type="GO" id="GO:0061343">
    <property type="term" value="P:cell adhesion involved in heart morphogenesis"/>
    <property type="evidence" value="ECO:0007669"/>
    <property type="project" value="TreeGrafter"/>
</dbReference>
<dbReference type="GO" id="GO:0007508">
    <property type="term" value="P:larval heart development"/>
    <property type="evidence" value="ECO:0007669"/>
    <property type="project" value="TreeGrafter"/>
</dbReference>
<gene>
    <name evidence="1" type="ORF">DUI87_08207</name>
</gene>
<sequence>MSQQGKHPTWMDNEFLKELRNKKRMHYLCKGSQVSKEVFKEVARPYMKKITEAKSQFELILVTFVKDNIKCFYKFINSKRKVKTNLCSLLDEEGNLVTADEEKAEVLNIFFASVFSGKMACPQGNCPPELLDGVREQNGPPVTQEEAVRELLSLLDVHKSMGSIPG</sequence>
<dbReference type="Proteomes" id="UP000269221">
    <property type="component" value="Unassembled WGS sequence"/>
</dbReference>
<accession>A0A3M0KZ33</accession>
<comment type="caution">
    <text evidence="1">The sequence shown here is derived from an EMBL/GenBank/DDBJ whole genome shotgun (WGS) entry which is preliminary data.</text>
</comment>
<proteinExistence type="predicted"/>
<organism evidence="1 2">
    <name type="scientific">Hirundo rustica rustica</name>
    <dbReference type="NCBI Taxonomy" id="333673"/>
    <lineage>
        <taxon>Eukaryota</taxon>
        <taxon>Metazoa</taxon>
        <taxon>Chordata</taxon>
        <taxon>Craniata</taxon>
        <taxon>Vertebrata</taxon>
        <taxon>Euteleostomi</taxon>
        <taxon>Archelosauria</taxon>
        <taxon>Archosauria</taxon>
        <taxon>Dinosauria</taxon>
        <taxon>Saurischia</taxon>
        <taxon>Theropoda</taxon>
        <taxon>Coelurosauria</taxon>
        <taxon>Aves</taxon>
        <taxon>Neognathae</taxon>
        <taxon>Neoaves</taxon>
        <taxon>Telluraves</taxon>
        <taxon>Australaves</taxon>
        <taxon>Passeriformes</taxon>
        <taxon>Sylvioidea</taxon>
        <taxon>Hirundinidae</taxon>
        <taxon>Hirundo</taxon>
    </lineage>
</organism>
<name>A0A3M0KZ33_HIRRU</name>
<evidence type="ECO:0000313" key="2">
    <source>
        <dbReference type="Proteomes" id="UP000269221"/>
    </source>
</evidence>
<dbReference type="EMBL" id="QRBI01000104">
    <property type="protein sequence ID" value="RMC16000.1"/>
    <property type="molecule type" value="Genomic_DNA"/>
</dbReference>
<keyword evidence="2" id="KW-1185">Reference proteome</keyword>
<evidence type="ECO:0000313" key="1">
    <source>
        <dbReference type="EMBL" id="RMC16000.1"/>
    </source>
</evidence>
<dbReference type="PANTHER" id="PTHR33395">
    <property type="entry name" value="TRANSCRIPTASE, PUTATIVE-RELATED-RELATED"/>
    <property type="match status" value="1"/>
</dbReference>
<dbReference type="GO" id="GO:0031012">
    <property type="term" value="C:extracellular matrix"/>
    <property type="evidence" value="ECO:0007669"/>
    <property type="project" value="TreeGrafter"/>
</dbReference>
<dbReference type="OrthoDB" id="416454at2759"/>
<dbReference type="AlphaFoldDB" id="A0A3M0KZ33"/>
<protein>
    <submittedName>
        <fullName evidence="1">Uncharacterized protein</fullName>
    </submittedName>
</protein>